<dbReference type="FunFam" id="3.30.420.10:FF:000032">
    <property type="entry name" value="Retrovirus-related Pol polyprotein from transposon 297-like Protein"/>
    <property type="match status" value="1"/>
</dbReference>
<keyword evidence="3" id="KW-1185">Reference proteome</keyword>
<dbReference type="InterPro" id="IPR012337">
    <property type="entry name" value="RNaseH-like_sf"/>
</dbReference>
<dbReference type="InterPro" id="IPR036397">
    <property type="entry name" value="RNaseH_sf"/>
</dbReference>
<accession>A0A6J8CDH3</accession>
<dbReference type="Gene3D" id="3.30.420.10">
    <property type="entry name" value="Ribonuclease H-like superfamily/Ribonuclease H"/>
    <property type="match status" value="1"/>
</dbReference>
<dbReference type="InterPro" id="IPR054465">
    <property type="entry name" value="Integrase_p58-like_C"/>
</dbReference>
<dbReference type="PANTHER" id="PTHR37984:SF15">
    <property type="entry name" value="INTEGRASE CATALYTIC DOMAIN-CONTAINING PROTEIN"/>
    <property type="match status" value="1"/>
</dbReference>
<dbReference type="InterPro" id="IPR001584">
    <property type="entry name" value="Integrase_cat-core"/>
</dbReference>
<dbReference type="EMBL" id="CACVKT020005176">
    <property type="protein sequence ID" value="CAC5393396.1"/>
    <property type="molecule type" value="Genomic_DNA"/>
</dbReference>
<dbReference type="GO" id="GO:0015074">
    <property type="term" value="P:DNA integration"/>
    <property type="evidence" value="ECO:0007669"/>
    <property type="project" value="InterPro"/>
</dbReference>
<dbReference type="Proteomes" id="UP000507470">
    <property type="component" value="Unassembled WGS sequence"/>
</dbReference>
<dbReference type="AlphaFoldDB" id="A0A6J8CDH3"/>
<dbReference type="SUPFAM" id="SSF53098">
    <property type="entry name" value="Ribonuclease H-like"/>
    <property type="match status" value="1"/>
</dbReference>
<reference evidence="2 3" key="1">
    <citation type="submission" date="2020-06" db="EMBL/GenBank/DDBJ databases">
        <authorList>
            <person name="Li R."/>
            <person name="Bekaert M."/>
        </authorList>
    </citation>
    <scope>NUCLEOTIDE SEQUENCE [LARGE SCALE GENOMIC DNA]</scope>
    <source>
        <strain evidence="3">wild</strain>
    </source>
</reference>
<dbReference type="Pfam" id="PF00665">
    <property type="entry name" value="rve"/>
    <property type="match status" value="1"/>
</dbReference>
<evidence type="ECO:0000259" key="1">
    <source>
        <dbReference type="PROSITE" id="PS50994"/>
    </source>
</evidence>
<evidence type="ECO:0000313" key="3">
    <source>
        <dbReference type="Proteomes" id="UP000507470"/>
    </source>
</evidence>
<dbReference type="Pfam" id="PF22938">
    <property type="entry name" value="Integrase_p58_C"/>
    <property type="match status" value="1"/>
</dbReference>
<organism evidence="2 3">
    <name type="scientific">Mytilus coruscus</name>
    <name type="common">Sea mussel</name>
    <dbReference type="NCBI Taxonomy" id="42192"/>
    <lineage>
        <taxon>Eukaryota</taxon>
        <taxon>Metazoa</taxon>
        <taxon>Spiralia</taxon>
        <taxon>Lophotrochozoa</taxon>
        <taxon>Mollusca</taxon>
        <taxon>Bivalvia</taxon>
        <taxon>Autobranchia</taxon>
        <taxon>Pteriomorphia</taxon>
        <taxon>Mytilida</taxon>
        <taxon>Mytiloidea</taxon>
        <taxon>Mytilidae</taxon>
        <taxon>Mytilinae</taxon>
        <taxon>Mytilus</taxon>
    </lineage>
</organism>
<dbReference type="PANTHER" id="PTHR37984">
    <property type="entry name" value="PROTEIN CBG26694"/>
    <property type="match status" value="1"/>
</dbReference>
<protein>
    <recommendedName>
        <fullName evidence="1">Integrase catalytic domain-containing protein</fullName>
    </recommendedName>
</protein>
<dbReference type="InterPro" id="IPR050951">
    <property type="entry name" value="Retrovirus_Pol_polyprotein"/>
</dbReference>
<gene>
    <name evidence="2" type="ORF">MCOR_28265</name>
</gene>
<dbReference type="PROSITE" id="PS50994">
    <property type="entry name" value="INTEGRASE"/>
    <property type="match status" value="1"/>
</dbReference>
<dbReference type="GO" id="GO:0003676">
    <property type="term" value="F:nucleic acid binding"/>
    <property type="evidence" value="ECO:0007669"/>
    <property type="project" value="InterPro"/>
</dbReference>
<name>A0A6J8CDH3_MYTCO</name>
<dbReference type="OrthoDB" id="10062030at2759"/>
<evidence type="ECO:0000313" key="2">
    <source>
        <dbReference type="EMBL" id="CAC5393396.1"/>
    </source>
</evidence>
<sequence>MKTYIVGEPLERVSLDILGPVTQTYKGNKYVIVVTDYFTRYAEAYGVPDIEAQTVADKLLEEFICRYGLPLQIHTDQGSQFTSDLFIQLCNKLHIDKTRNSPFHPQSSGLVERLNQTIEDMISKFVPKHQKDWDQYLPYLMMAYRSSVHETLGETPCFMMMGREVRLPIDLIYGGACGIKLNKYSVTNYVDKLTDKIEKVHEVVRDRLVVSASERQRGVMTLSCTFPTFKVGDGVLLHDPRKYKGRSPKFQMRWSGPFTVIKVLSDVLYKIQEGPKVKFKVVHVNRLKPFQGNMKRWYQSLGEPAQNTRLQVKNKLDREQTDRD</sequence>
<proteinExistence type="predicted"/>
<feature type="domain" description="Integrase catalytic" evidence="1">
    <location>
        <begin position="5"/>
        <end position="164"/>
    </location>
</feature>